<dbReference type="SUPFAM" id="SSF48097">
    <property type="entry name" value="Regulator of G-protein signaling, RGS"/>
    <property type="match status" value="1"/>
</dbReference>
<reference evidence="4" key="1">
    <citation type="journal article" date="2018" name="Nat. Microbiol.">
        <title>Leveraging single-cell genomics to expand the fungal tree of life.</title>
        <authorList>
            <person name="Ahrendt S.R."/>
            <person name="Quandt C.A."/>
            <person name="Ciobanu D."/>
            <person name="Clum A."/>
            <person name="Salamov A."/>
            <person name="Andreopoulos B."/>
            <person name="Cheng J.F."/>
            <person name="Woyke T."/>
            <person name="Pelin A."/>
            <person name="Henrissat B."/>
            <person name="Reynolds N.K."/>
            <person name="Benny G.L."/>
            <person name="Smith M.E."/>
            <person name="James T.Y."/>
            <person name="Grigoriev I.V."/>
        </authorList>
    </citation>
    <scope>NUCLEOTIDE SEQUENCE [LARGE SCALE GENOMIC DNA]</scope>
</reference>
<feature type="region of interest" description="Disordered" evidence="1">
    <location>
        <begin position="384"/>
        <end position="433"/>
    </location>
</feature>
<keyword evidence="4" id="KW-1185">Reference proteome</keyword>
<dbReference type="OrthoDB" id="196547at2759"/>
<feature type="region of interest" description="Disordered" evidence="1">
    <location>
        <begin position="1"/>
        <end position="34"/>
    </location>
</feature>
<dbReference type="InterPro" id="IPR016137">
    <property type="entry name" value="RGS"/>
</dbReference>
<feature type="region of interest" description="Disordered" evidence="1">
    <location>
        <begin position="485"/>
        <end position="514"/>
    </location>
</feature>
<evidence type="ECO:0000313" key="4">
    <source>
        <dbReference type="Proteomes" id="UP000269721"/>
    </source>
</evidence>
<dbReference type="Gene3D" id="1.10.167.10">
    <property type="entry name" value="Regulator of G-protein Signalling 4, domain 2"/>
    <property type="match status" value="1"/>
</dbReference>
<dbReference type="PROSITE" id="PS50132">
    <property type="entry name" value="RGS"/>
    <property type="match status" value="1"/>
</dbReference>
<name>A0A4P9WU97_9FUNG</name>
<dbReference type="SMART" id="SM00315">
    <property type="entry name" value="RGS"/>
    <property type="match status" value="1"/>
</dbReference>
<dbReference type="InterPro" id="IPR036305">
    <property type="entry name" value="RGS_sf"/>
</dbReference>
<sequence length="815" mass="91669">MTTVPLNSASPTAPNVPDDVLRSSSPSQRLTLEPRQSRIARVHSLRRNRTSSHIKEFYRLNVSLASDINLEVTIGKEQTIEFLAKEIEAQCAFNSLEPGQDAGSGNQRLIVPIEQIYDSAGLALKFSDRVCDVLEFNETVYAISLGEDVKDFSTIGPLADTSRILGARSGQTSSDGLWSIFHNKIGIHAFVDFCMEEFTIENLLFYLDIEIFRSLSGEMRQLYGDYVYYTYIAVNSPLEINISAETRADIPLPAQGAEPCELQFDEAQEQAYAMLKNHSFLRFKQAKWPTVRQNDHYDRATFSESFFDVFQPNLEGISGILKTVLDARTTTSSYPPNLIAFPELESTLFKESILPQVLSRLLPNMNRTFVGYFDDENRKEWRNKHRKMRKEKKLSKFFGERPSTEQMQRQSIDRPKGEDSRQTLIDRRPSGLSVLSQMESAVEENRPSSLQRRKKLEKLETIFGDRLPIKQKRVQQIVTHGYTPTASTMQVEPTSADSDSLSEDDELIPAESTNDLDPERRRVLQRRTKKLSTMLGESLNERTISKTVAKSADPRAPEILDKRNSVTSVMSIASSPETPLPETAQPASHIVKLSHKRRLDKISALMGERIGVDDLQEAQATATPKDPRVAAARPLTQDEKKQFHKTAAKLERLLGQLPPSEDVIAYSALPRSAETSNSPSADVPDVRPSILSFSFFIDNAKVVVDIIESPTEQPPSPSSVGAPIKPMHRSRSFGAIDTLVRARMGSTISLVEPKEKESRRRRLNKLRKFFGEGVSVDALIKQQILAEIEEAMLDEERSDLTVVREDVGQLHKKSS</sequence>
<dbReference type="InterPro" id="IPR044926">
    <property type="entry name" value="RGS_subdomain_2"/>
</dbReference>
<feature type="domain" description="RGS" evidence="2">
    <location>
        <begin position="176"/>
        <end position="286"/>
    </location>
</feature>
<feature type="compositionally biased region" description="Polar residues" evidence="1">
    <location>
        <begin position="1"/>
        <end position="13"/>
    </location>
</feature>
<dbReference type="AlphaFoldDB" id="A0A4P9WU97"/>
<feature type="compositionally biased region" description="Basic and acidic residues" evidence="1">
    <location>
        <begin position="411"/>
        <end position="429"/>
    </location>
</feature>
<dbReference type="CDD" id="cd07440">
    <property type="entry name" value="RGS"/>
    <property type="match status" value="1"/>
</dbReference>
<dbReference type="PANTHER" id="PTHR10845:SF192">
    <property type="entry name" value="DOUBLE HIT, ISOFORM B"/>
    <property type="match status" value="1"/>
</dbReference>
<dbReference type="Pfam" id="PF00615">
    <property type="entry name" value="RGS"/>
    <property type="match status" value="1"/>
</dbReference>
<evidence type="ECO:0000313" key="3">
    <source>
        <dbReference type="EMBL" id="RKO94646.1"/>
    </source>
</evidence>
<accession>A0A4P9WU97</accession>
<dbReference type="PRINTS" id="PR01301">
    <property type="entry name" value="RGSPROTEIN"/>
</dbReference>
<dbReference type="EMBL" id="KZ993845">
    <property type="protein sequence ID" value="RKO94646.1"/>
    <property type="molecule type" value="Genomic_DNA"/>
</dbReference>
<organism evidence="3 4">
    <name type="scientific">Blyttiomyces helicus</name>
    <dbReference type="NCBI Taxonomy" id="388810"/>
    <lineage>
        <taxon>Eukaryota</taxon>
        <taxon>Fungi</taxon>
        <taxon>Fungi incertae sedis</taxon>
        <taxon>Chytridiomycota</taxon>
        <taxon>Chytridiomycota incertae sedis</taxon>
        <taxon>Chytridiomycetes</taxon>
        <taxon>Chytridiomycetes incertae sedis</taxon>
        <taxon>Blyttiomyces</taxon>
    </lineage>
</organism>
<proteinExistence type="predicted"/>
<protein>
    <recommendedName>
        <fullName evidence="2">RGS domain-containing protein</fullName>
    </recommendedName>
</protein>
<dbReference type="PANTHER" id="PTHR10845">
    <property type="entry name" value="REGULATOR OF G PROTEIN SIGNALING"/>
    <property type="match status" value="1"/>
</dbReference>
<evidence type="ECO:0000259" key="2">
    <source>
        <dbReference type="PROSITE" id="PS50132"/>
    </source>
</evidence>
<feature type="compositionally biased region" description="Basic residues" evidence="1">
    <location>
        <begin position="384"/>
        <end position="395"/>
    </location>
</feature>
<evidence type="ECO:0000256" key="1">
    <source>
        <dbReference type="SAM" id="MobiDB-lite"/>
    </source>
</evidence>
<dbReference type="Proteomes" id="UP000269721">
    <property type="component" value="Unassembled WGS sequence"/>
</dbReference>
<gene>
    <name evidence="3" type="ORF">BDK51DRAFT_29673</name>
</gene>